<dbReference type="Proteomes" id="UP000229730">
    <property type="component" value="Unassembled WGS sequence"/>
</dbReference>
<dbReference type="EMBL" id="PDEM01000009">
    <property type="protein sequence ID" value="PHZ86021.1"/>
    <property type="molecule type" value="Genomic_DNA"/>
</dbReference>
<dbReference type="InterPro" id="IPR024409">
    <property type="entry name" value="DUF3833"/>
</dbReference>
<organism evidence="1 2">
    <name type="scientific">Paremcibacter congregatus</name>
    <dbReference type="NCBI Taxonomy" id="2043170"/>
    <lineage>
        <taxon>Bacteria</taxon>
        <taxon>Pseudomonadati</taxon>
        <taxon>Pseudomonadota</taxon>
        <taxon>Alphaproteobacteria</taxon>
        <taxon>Emcibacterales</taxon>
        <taxon>Emcibacteraceae</taxon>
        <taxon>Paremcibacter</taxon>
    </lineage>
</organism>
<sequence>MKPADFKNTTPKLVLEEYFSGKTKATGLFEDRFGTVRNQFTIDTTGTWDGNMLTLDEHFLYQNGKTEFRHWEIIKTGENTYSGATEQIIGIALGQTSGNSFYWTYNYKLDVGDKIWEVRFDDWMFLHDNGTLSNKATVYRWGFKIGTVFLSFQKVPA</sequence>
<dbReference type="OrthoDB" id="5296954at2"/>
<dbReference type="InParanoid" id="A0A2G4YUL2"/>
<evidence type="ECO:0000313" key="2">
    <source>
        <dbReference type="Proteomes" id="UP000229730"/>
    </source>
</evidence>
<protein>
    <recommendedName>
        <fullName evidence="3">DUF3833 domain-containing protein</fullName>
    </recommendedName>
</protein>
<gene>
    <name evidence="1" type="ORF">CRD36_04945</name>
</gene>
<name>A0A2G4YUL2_9PROT</name>
<proteinExistence type="predicted"/>
<reference evidence="1 2" key="1">
    <citation type="submission" date="2017-10" db="EMBL/GenBank/DDBJ databases">
        <title>Frigbacter circumglobatus gen. nov. sp. nov., isolated from sediment cultured in situ.</title>
        <authorList>
            <person name="Zhao Z."/>
        </authorList>
    </citation>
    <scope>NUCLEOTIDE SEQUENCE [LARGE SCALE GENOMIC DNA]</scope>
    <source>
        <strain evidence="1 2">ZYL</strain>
    </source>
</reference>
<accession>A0A2G4YUL2</accession>
<comment type="caution">
    <text evidence="1">The sequence shown here is derived from an EMBL/GenBank/DDBJ whole genome shotgun (WGS) entry which is preliminary data.</text>
</comment>
<evidence type="ECO:0000313" key="1">
    <source>
        <dbReference type="EMBL" id="PHZ86021.1"/>
    </source>
</evidence>
<dbReference type="RefSeq" id="WP_099471605.1">
    <property type="nucleotide sequence ID" value="NZ_CP041025.1"/>
</dbReference>
<dbReference type="Pfam" id="PF12915">
    <property type="entry name" value="DUF3833"/>
    <property type="match status" value="1"/>
</dbReference>
<dbReference type="AlphaFoldDB" id="A0A2G4YUL2"/>
<evidence type="ECO:0008006" key="3">
    <source>
        <dbReference type="Google" id="ProtNLM"/>
    </source>
</evidence>
<keyword evidence="2" id="KW-1185">Reference proteome</keyword>